<protein>
    <submittedName>
        <fullName evidence="2">Uncharacterized protein</fullName>
    </submittedName>
</protein>
<gene>
    <name evidence="2" type="ORF">H9863_03360</name>
</gene>
<proteinExistence type="predicted"/>
<sequence length="59" mass="6637">MEKLMYFTTGGLSTLSISNLFSSVGVEWWLESLLSVVGGILSAVCVAWLRRQWERQKGD</sequence>
<feature type="transmembrane region" description="Helical" evidence="1">
    <location>
        <begin position="32"/>
        <end position="49"/>
    </location>
</feature>
<comment type="caution">
    <text evidence="2">The sequence shown here is derived from an EMBL/GenBank/DDBJ whole genome shotgun (WGS) entry which is preliminary data.</text>
</comment>
<evidence type="ECO:0000313" key="3">
    <source>
        <dbReference type="Proteomes" id="UP000824202"/>
    </source>
</evidence>
<keyword evidence="1" id="KW-0812">Transmembrane</keyword>
<keyword evidence="1" id="KW-1133">Transmembrane helix</keyword>
<reference evidence="2" key="2">
    <citation type="submission" date="2021-04" db="EMBL/GenBank/DDBJ databases">
        <authorList>
            <person name="Gilroy R."/>
        </authorList>
    </citation>
    <scope>NUCLEOTIDE SEQUENCE</scope>
    <source>
        <strain evidence="2">23274</strain>
    </source>
</reference>
<organism evidence="2 3">
    <name type="scientific">Candidatus Odoribacter faecigallinarum</name>
    <dbReference type="NCBI Taxonomy" id="2838706"/>
    <lineage>
        <taxon>Bacteria</taxon>
        <taxon>Pseudomonadati</taxon>
        <taxon>Bacteroidota</taxon>
        <taxon>Bacteroidia</taxon>
        <taxon>Bacteroidales</taxon>
        <taxon>Odoribacteraceae</taxon>
        <taxon>Odoribacter</taxon>
    </lineage>
</organism>
<accession>A0A9D1UZA1</accession>
<dbReference type="Proteomes" id="UP000824202">
    <property type="component" value="Unassembled WGS sequence"/>
</dbReference>
<evidence type="ECO:0000313" key="2">
    <source>
        <dbReference type="EMBL" id="HIX03139.1"/>
    </source>
</evidence>
<dbReference type="AlphaFoldDB" id="A0A9D1UZA1"/>
<dbReference type="EMBL" id="DXFT01000066">
    <property type="protein sequence ID" value="HIX03139.1"/>
    <property type="molecule type" value="Genomic_DNA"/>
</dbReference>
<evidence type="ECO:0000256" key="1">
    <source>
        <dbReference type="SAM" id="Phobius"/>
    </source>
</evidence>
<keyword evidence="1" id="KW-0472">Membrane</keyword>
<reference evidence="2" key="1">
    <citation type="journal article" date="2021" name="PeerJ">
        <title>Extensive microbial diversity within the chicken gut microbiome revealed by metagenomics and culture.</title>
        <authorList>
            <person name="Gilroy R."/>
            <person name="Ravi A."/>
            <person name="Getino M."/>
            <person name="Pursley I."/>
            <person name="Horton D.L."/>
            <person name="Alikhan N.F."/>
            <person name="Baker D."/>
            <person name="Gharbi K."/>
            <person name="Hall N."/>
            <person name="Watson M."/>
            <person name="Adriaenssens E.M."/>
            <person name="Foster-Nyarko E."/>
            <person name="Jarju S."/>
            <person name="Secka A."/>
            <person name="Antonio M."/>
            <person name="Oren A."/>
            <person name="Chaudhuri R.R."/>
            <person name="La Ragione R."/>
            <person name="Hildebrand F."/>
            <person name="Pallen M.J."/>
        </authorList>
    </citation>
    <scope>NUCLEOTIDE SEQUENCE</scope>
    <source>
        <strain evidence="2">23274</strain>
    </source>
</reference>
<name>A0A9D1UZA1_9BACT</name>